<organism evidence="1">
    <name type="scientific">Catovirus CTV1</name>
    <dbReference type="NCBI Taxonomy" id="1977631"/>
    <lineage>
        <taxon>Viruses</taxon>
        <taxon>Varidnaviria</taxon>
        <taxon>Bamfordvirae</taxon>
        <taxon>Nucleocytoviricota</taxon>
        <taxon>Megaviricetes</taxon>
        <taxon>Imitervirales</taxon>
        <taxon>Mimiviridae</taxon>
        <taxon>Klosneuvirinae</taxon>
        <taxon>Catovirus</taxon>
    </lineage>
</organism>
<accession>A0A1V0S9H7</accession>
<gene>
    <name evidence="1" type="ORF">Catovirus_1_401</name>
</gene>
<name>A0A1V0S9H7_9VIRU</name>
<protein>
    <submittedName>
        <fullName evidence="1">Uncharacterized protein</fullName>
    </submittedName>
</protein>
<sequence>MSEFKGQSSPVSVKKIIKELFRNLKTENTKIYFSLLELSDEQKSSIILPAGFSPLDINILVQINDLPPTLFFIALMTKEDGYIYGYSFNIIDQPAFTKKQLTKCKDPVALLPSVTFSNRGVLESYIKVNRKAYNLSLSNYPNINSSNLIFSGHDKIINNTLTQEGLLPGPVIKQKRISKNLKKLI</sequence>
<proteinExistence type="predicted"/>
<evidence type="ECO:0000313" key="1">
    <source>
        <dbReference type="EMBL" id="ARF08351.1"/>
    </source>
</evidence>
<dbReference type="EMBL" id="KY684083">
    <property type="protein sequence ID" value="ARF08351.1"/>
    <property type="molecule type" value="Genomic_DNA"/>
</dbReference>
<reference evidence="1" key="1">
    <citation type="journal article" date="2017" name="Science">
        <title>Giant viruses with an expanded complement of translation system components.</title>
        <authorList>
            <person name="Schulz F."/>
            <person name="Yutin N."/>
            <person name="Ivanova N.N."/>
            <person name="Ortega D.R."/>
            <person name="Lee T.K."/>
            <person name="Vierheilig J."/>
            <person name="Daims H."/>
            <person name="Horn M."/>
            <person name="Wagner M."/>
            <person name="Jensen G.J."/>
            <person name="Kyrpides N.C."/>
            <person name="Koonin E.V."/>
            <person name="Woyke T."/>
        </authorList>
    </citation>
    <scope>NUCLEOTIDE SEQUENCE</scope>
    <source>
        <strain evidence="1">CTV1</strain>
    </source>
</reference>